<gene>
    <name evidence="2" type="primary">vexF</name>
    <name evidence="2" type="ORF">A1OE_1074</name>
</gene>
<evidence type="ECO:0000313" key="3">
    <source>
        <dbReference type="Proteomes" id="UP000010077"/>
    </source>
</evidence>
<dbReference type="KEGG" id="thal:A1OE_1074"/>
<keyword evidence="1" id="KW-0812">Transmembrane</keyword>
<dbReference type="PATRIC" id="fig|1193729.4.peg.588"/>
<feature type="transmembrane region" description="Helical" evidence="1">
    <location>
        <begin position="735"/>
        <end position="758"/>
    </location>
</feature>
<keyword evidence="1" id="KW-0472">Membrane</keyword>
<feature type="transmembrane region" description="Helical" evidence="1">
    <location>
        <begin position="139"/>
        <end position="165"/>
    </location>
</feature>
<dbReference type="Gene3D" id="3.30.2090.10">
    <property type="entry name" value="Multidrug efflux transporter AcrB TolC docking domain, DN and DC subdomains"/>
    <property type="match status" value="2"/>
</dbReference>
<evidence type="ECO:0000313" key="2">
    <source>
        <dbReference type="EMBL" id="AFX99252.1"/>
    </source>
</evidence>
<sequence length="816" mass="90472">MPGIYENIIDILNQPIKVKEDAIVRIRDIGTVHHSFKDRQNYARFNGQPTISLEISKRSGKNIIDTIENIRSVVNNAKQDFPLGITINFSQDKSNKIQDMLNDLENNVISAILLVIIVIIGAMGIGIAWLIGMTIPASLLLAILVLSSLGISINVVVLFSLILAVGMMVDGTIVVVEFADRKMISGISRPEAYLLASQRMAWPIITSTATTIAAFFPLVFWPGLVGEFIKFLPITLLTTLLASLLMALIFIPALGAQIGQAITINHSYSLEIIAAETGDTGKIQGLTGFYLKLLKTALRMPGIVLLISIATLLIISYYYVNHGKGIEFFPNVEPDTAQIYIHARGNLSIEEKLGLVLPVEQIIMDIEGVKSIYTYVGANKKSRREELANDIISSIQVELIDWEQRQPAKQILAKIAQQTKSLPGILVETRIKRNVLTTGSPIQMQLYSKDREALEEVANNMLAKLQTIPGLRDVKDTRDVPGIEWEITVNREKAALYAADMMVTGQYVQLITKGLKISDYLPKDSEEEIDVVVRYADNYRTFEQLDQTRMKTANGLVPISNFVERSAKAKIGKISRIDAHEAVTIKADVSDGILINDKVMEIRDWLANKPLPQSVKIVFKGEDKEKKEAQNFLIKSFGISIFVMAIILVTQFNSFYSALVILSAVVMSTIGVIFELIITQSPFNIVMDGIGIIALSGIVVNNNIVLIDTFDKIKSNCLDTREAILRTGAQRLRPVLLTTLTTILGFLPMAMCINIDFISRHINIGAPSTQIWVSLANAIIYGLAFSTLLTLLLTPCAFLFRESMIKTFHKIQRLLI</sequence>
<dbReference type="PANTHER" id="PTHR32063:SF0">
    <property type="entry name" value="SWARMING MOTILITY PROTEIN SWRC"/>
    <property type="match status" value="1"/>
</dbReference>
<dbReference type="GO" id="GO:0005886">
    <property type="term" value="C:plasma membrane"/>
    <property type="evidence" value="ECO:0007669"/>
    <property type="project" value="TreeGrafter"/>
</dbReference>
<feature type="transmembrane region" description="Helical" evidence="1">
    <location>
        <begin position="778"/>
        <end position="800"/>
    </location>
</feature>
<dbReference type="Proteomes" id="UP000010077">
    <property type="component" value="Chromosome"/>
</dbReference>
<dbReference type="Gene3D" id="3.30.70.1440">
    <property type="entry name" value="Multidrug efflux transporter AcrB pore domain"/>
    <property type="match status" value="1"/>
</dbReference>
<evidence type="ECO:0000256" key="1">
    <source>
        <dbReference type="SAM" id="Phobius"/>
    </source>
</evidence>
<protein>
    <submittedName>
        <fullName evidence="2">Multidrug efflux transporter VexF</fullName>
    </submittedName>
</protein>
<dbReference type="HOGENOM" id="CLU_002755_1_2_5"/>
<feature type="transmembrane region" description="Helical" evidence="1">
    <location>
        <begin position="632"/>
        <end position="649"/>
    </location>
</feature>
<dbReference type="Pfam" id="PF00873">
    <property type="entry name" value="ACR_tran"/>
    <property type="match status" value="1"/>
</dbReference>
<keyword evidence="3" id="KW-1185">Reference proteome</keyword>
<dbReference type="AlphaFoldDB" id="K7YNY6"/>
<dbReference type="eggNOG" id="COG0841">
    <property type="taxonomic scope" value="Bacteria"/>
</dbReference>
<dbReference type="STRING" id="1193729.A1OE_1074"/>
<dbReference type="Gene3D" id="1.20.1640.10">
    <property type="entry name" value="Multidrug efflux transporter AcrB transmembrane domain"/>
    <property type="match status" value="2"/>
</dbReference>
<accession>K7YNY6</accession>
<proteinExistence type="predicted"/>
<dbReference type="PANTHER" id="PTHR32063">
    <property type="match status" value="1"/>
</dbReference>
<feature type="transmembrane region" description="Helical" evidence="1">
    <location>
        <begin position="228"/>
        <end position="251"/>
    </location>
</feature>
<dbReference type="PRINTS" id="PR00702">
    <property type="entry name" value="ACRIFLAVINRP"/>
</dbReference>
<feature type="transmembrane region" description="Helical" evidence="1">
    <location>
        <begin position="655"/>
        <end position="678"/>
    </location>
</feature>
<feature type="transmembrane region" description="Helical" evidence="1">
    <location>
        <begin position="108"/>
        <end position="132"/>
    </location>
</feature>
<organism evidence="2 3">
    <name type="scientific">Candidatus Endolissoclinum faulkneri L2</name>
    <dbReference type="NCBI Taxonomy" id="1193729"/>
    <lineage>
        <taxon>Bacteria</taxon>
        <taxon>Pseudomonadati</taxon>
        <taxon>Pseudomonadota</taxon>
        <taxon>Alphaproteobacteria</taxon>
        <taxon>Rhodospirillales</taxon>
        <taxon>Rhodospirillaceae</taxon>
        <taxon>Candidatus Endolissoclinum</taxon>
    </lineage>
</organism>
<dbReference type="SUPFAM" id="SSF82866">
    <property type="entry name" value="Multidrug efflux transporter AcrB transmembrane domain"/>
    <property type="match status" value="2"/>
</dbReference>
<name>K7YNY6_9PROT</name>
<keyword evidence="1" id="KW-1133">Transmembrane helix</keyword>
<dbReference type="GO" id="GO:0042910">
    <property type="term" value="F:xenobiotic transmembrane transporter activity"/>
    <property type="evidence" value="ECO:0007669"/>
    <property type="project" value="TreeGrafter"/>
</dbReference>
<feature type="transmembrane region" description="Helical" evidence="1">
    <location>
        <begin position="300"/>
        <end position="320"/>
    </location>
</feature>
<feature type="transmembrane region" description="Helical" evidence="1">
    <location>
        <begin position="200"/>
        <end position="221"/>
    </location>
</feature>
<dbReference type="Gene3D" id="3.30.70.1430">
    <property type="entry name" value="Multidrug efflux transporter AcrB pore domain"/>
    <property type="match status" value="1"/>
</dbReference>
<dbReference type="Gene3D" id="3.30.70.1320">
    <property type="entry name" value="Multidrug efflux transporter AcrB pore domain like"/>
    <property type="match status" value="1"/>
</dbReference>
<dbReference type="InterPro" id="IPR027463">
    <property type="entry name" value="AcrB_DN_DC_subdom"/>
</dbReference>
<dbReference type="InterPro" id="IPR001036">
    <property type="entry name" value="Acrflvin-R"/>
</dbReference>
<dbReference type="EMBL" id="CP003539">
    <property type="protein sequence ID" value="AFX99252.1"/>
    <property type="molecule type" value="Genomic_DNA"/>
</dbReference>
<reference evidence="2 3" key="1">
    <citation type="journal article" date="2012" name="Proc. Natl. Acad. Sci. U.S.A.">
        <title>Genome streamlining and chemical defense in a coral reef symbiosis.</title>
        <authorList>
            <person name="Kwan J.C."/>
            <person name="Donia M.S."/>
            <person name="Han A.W."/>
            <person name="Hirose E."/>
            <person name="Haygood M.G."/>
            <person name="Schmidt E.W."/>
        </authorList>
    </citation>
    <scope>NUCLEOTIDE SEQUENCE [LARGE SCALE GENOMIC DNA]</scope>
    <source>
        <strain evidence="2 3">L2</strain>
    </source>
</reference>
<dbReference type="OrthoDB" id="9798415at2"/>